<dbReference type="Proteomes" id="UP000676079">
    <property type="component" value="Chromosome"/>
</dbReference>
<dbReference type="InterPro" id="IPR022603">
    <property type="entry name" value="DUF3152"/>
</dbReference>
<accession>A0ABX8BVY9</accession>
<evidence type="ECO:0000313" key="4">
    <source>
        <dbReference type="EMBL" id="QUX26229.1"/>
    </source>
</evidence>
<protein>
    <submittedName>
        <fullName evidence="4">DUF3152 domain-containing protein</fullName>
    </submittedName>
</protein>
<keyword evidence="2" id="KW-1133">Transmembrane helix</keyword>
<name>A0ABX8BVY9_9ACTN</name>
<evidence type="ECO:0000256" key="2">
    <source>
        <dbReference type="SAM" id="Phobius"/>
    </source>
</evidence>
<organism evidence="4 5">
    <name type="scientific">Nocardiopsis changdeensis</name>
    <dbReference type="NCBI Taxonomy" id="2831969"/>
    <lineage>
        <taxon>Bacteria</taxon>
        <taxon>Bacillati</taxon>
        <taxon>Actinomycetota</taxon>
        <taxon>Actinomycetes</taxon>
        <taxon>Streptosporangiales</taxon>
        <taxon>Nocardiopsidaceae</taxon>
        <taxon>Nocardiopsis</taxon>
    </lineage>
</organism>
<dbReference type="EMBL" id="CP074133">
    <property type="protein sequence ID" value="QUX26229.1"/>
    <property type="molecule type" value="Genomic_DNA"/>
</dbReference>
<proteinExistence type="predicted"/>
<evidence type="ECO:0000313" key="5">
    <source>
        <dbReference type="Proteomes" id="UP000676079"/>
    </source>
</evidence>
<reference evidence="4 5" key="1">
    <citation type="submission" date="2021-05" db="EMBL/GenBank/DDBJ databases">
        <title>Direct Submission.</title>
        <authorList>
            <person name="Li K."/>
            <person name="Gao J."/>
        </authorList>
    </citation>
    <scope>NUCLEOTIDE SEQUENCE [LARGE SCALE GENOMIC DNA]</scope>
    <source>
        <strain evidence="4 5">Mg02</strain>
    </source>
</reference>
<dbReference type="Pfam" id="PF11350">
    <property type="entry name" value="DUF3152"/>
    <property type="match status" value="1"/>
</dbReference>
<feature type="domain" description="DUF3152" evidence="3">
    <location>
        <begin position="125"/>
        <end position="289"/>
    </location>
</feature>
<feature type="transmembrane region" description="Helical" evidence="2">
    <location>
        <begin position="32"/>
        <end position="54"/>
    </location>
</feature>
<feature type="region of interest" description="Disordered" evidence="1">
    <location>
        <begin position="59"/>
        <end position="115"/>
    </location>
</feature>
<keyword evidence="2" id="KW-0472">Membrane</keyword>
<gene>
    <name evidence="4" type="ORF">KGD84_26650</name>
</gene>
<feature type="region of interest" description="Disordered" evidence="1">
    <location>
        <begin position="1"/>
        <end position="29"/>
    </location>
</feature>
<sequence>MACWGPSSVTERCPVPTSAPSPRGRRRRPRRYSAGLALGLCLVSGASAVLMVSVPPPLQDSGTPAGSSGPVGDGAPGAAGTPPEASADGRSEEAAAPASPSPSPSEEEKEEDEPVLLRSVVEEVDTADGEFSVMEGEGDVMGEGPVTTFAVEVEKGLPGEAEDFAEAVELILGDPRSWGDDGKRSMQRVDGDDADIRVLLAAPDTVDRLCAPLRTNGYVSCANGNRAIINQNRWVAGVPHFDGDLETYRIYLINHEVGHTLGHGHVFCPGEGETAPVMQQQTLDLQGCEANGWVYPDNDPPGDD</sequence>
<keyword evidence="2" id="KW-0812">Transmembrane</keyword>
<keyword evidence="5" id="KW-1185">Reference proteome</keyword>
<evidence type="ECO:0000259" key="3">
    <source>
        <dbReference type="Pfam" id="PF11350"/>
    </source>
</evidence>
<dbReference type="SUPFAM" id="SSF55486">
    <property type="entry name" value="Metalloproteases ('zincins'), catalytic domain"/>
    <property type="match status" value="1"/>
</dbReference>
<evidence type="ECO:0000256" key="1">
    <source>
        <dbReference type="SAM" id="MobiDB-lite"/>
    </source>
</evidence>
<feature type="compositionally biased region" description="Acidic residues" evidence="1">
    <location>
        <begin position="105"/>
        <end position="114"/>
    </location>
</feature>